<keyword evidence="1" id="KW-0560">Oxidoreductase</keyword>
<sequence>MTAPLNAAALEFVTVRHLATLTTLLPDGFPHVVPVGFTFEPTAAVAPASGAEAAARIGTVRVITNGPSQKVLNVRRDGRASVCQVDGARWITLAGTARILDDPADVADAVERYAARYRQPRENPQRVVIAIDVERVMQSGLLSD</sequence>
<dbReference type="InterPro" id="IPR052019">
    <property type="entry name" value="F420H2_bilvrd_red/Heme_oxyg"/>
</dbReference>
<keyword evidence="4" id="KW-1185">Reference proteome</keyword>
<comment type="caution">
    <text evidence="3">The sequence shown here is derived from an EMBL/GenBank/DDBJ whole genome shotgun (WGS) entry which is preliminary data.</text>
</comment>
<accession>A0ABT2GDJ7</accession>
<evidence type="ECO:0000313" key="3">
    <source>
        <dbReference type="EMBL" id="MCS5714260.1"/>
    </source>
</evidence>
<dbReference type="RefSeq" id="WP_259485780.1">
    <property type="nucleotide sequence ID" value="NZ_JANTEZ010000002.1"/>
</dbReference>
<feature type="domain" description="Pyridoxamine 5'-phosphate oxidase N-terminal" evidence="2">
    <location>
        <begin position="7"/>
        <end position="137"/>
    </location>
</feature>
<dbReference type="Proteomes" id="UP001165580">
    <property type="component" value="Unassembled WGS sequence"/>
</dbReference>
<dbReference type="InterPro" id="IPR019920">
    <property type="entry name" value="F420-binding_dom_put"/>
</dbReference>
<evidence type="ECO:0000259" key="2">
    <source>
        <dbReference type="Pfam" id="PF01243"/>
    </source>
</evidence>
<dbReference type="PANTHER" id="PTHR35176">
    <property type="entry name" value="HEME OXYGENASE HI_0854-RELATED"/>
    <property type="match status" value="1"/>
</dbReference>
<dbReference type="InterPro" id="IPR011576">
    <property type="entry name" value="Pyridox_Oxase_N"/>
</dbReference>
<dbReference type="InterPro" id="IPR012349">
    <property type="entry name" value="Split_barrel_FMN-bd"/>
</dbReference>
<reference evidence="3" key="1">
    <citation type="submission" date="2022-08" db="EMBL/GenBank/DDBJ databases">
        <authorList>
            <person name="Deng Y."/>
            <person name="Han X.-F."/>
            <person name="Zhang Y.-Q."/>
        </authorList>
    </citation>
    <scope>NUCLEOTIDE SEQUENCE</scope>
    <source>
        <strain evidence="3">CPCC 205716</strain>
    </source>
</reference>
<organism evidence="3 4">
    <name type="scientific">Herbiconiux gentiana</name>
    <dbReference type="NCBI Taxonomy" id="2970912"/>
    <lineage>
        <taxon>Bacteria</taxon>
        <taxon>Bacillati</taxon>
        <taxon>Actinomycetota</taxon>
        <taxon>Actinomycetes</taxon>
        <taxon>Micrococcales</taxon>
        <taxon>Microbacteriaceae</taxon>
        <taxon>Herbiconiux</taxon>
    </lineage>
</organism>
<dbReference type="PANTHER" id="PTHR35176:SF1">
    <property type="entry name" value="F420H(2)-DEPENDENT BILIVERDIN REDUCTASE"/>
    <property type="match status" value="1"/>
</dbReference>
<proteinExistence type="predicted"/>
<evidence type="ECO:0000256" key="1">
    <source>
        <dbReference type="ARBA" id="ARBA00023002"/>
    </source>
</evidence>
<gene>
    <name evidence="3" type="ORF">NVV95_06795</name>
</gene>
<dbReference type="NCBIfam" id="TIGR03618">
    <property type="entry name" value="Rv1155_F420"/>
    <property type="match status" value="1"/>
</dbReference>
<name>A0ABT2GDJ7_9MICO</name>
<dbReference type="Gene3D" id="2.30.110.10">
    <property type="entry name" value="Electron Transport, Fmn-binding Protein, Chain A"/>
    <property type="match status" value="1"/>
</dbReference>
<dbReference type="SUPFAM" id="SSF50475">
    <property type="entry name" value="FMN-binding split barrel"/>
    <property type="match status" value="1"/>
</dbReference>
<dbReference type="Pfam" id="PF01243">
    <property type="entry name" value="PNPOx_N"/>
    <property type="match status" value="1"/>
</dbReference>
<dbReference type="EMBL" id="JANTEZ010000002">
    <property type="protein sequence ID" value="MCS5714260.1"/>
    <property type="molecule type" value="Genomic_DNA"/>
</dbReference>
<evidence type="ECO:0000313" key="4">
    <source>
        <dbReference type="Proteomes" id="UP001165580"/>
    </source>
</evidence>
<protein>
    <submittedName>
        <fullName evidence="3">PPOX class F420-dependent oxidoreductase</fullName>
    </submittedName>
</protein>